<dbReference type="Gene3D" id="1.25.40.390">
    <property type="match status" value="1"/>
</dbReference>
<evidence type="ECO:0000259" key="6">
    <source>
        <dbReference type="Pfam" id="PF07980"/>
    </source>
</evidence>
<keyword evidence="9" id="KW-1185">Reference proteome</keyword>
<feature type="domain" description="SusD-like N-terminal" evidence="7">
    <location>
        <begin position="24"/>
        <end position="210"/>
    </location>
</feature>
<keyword evidence="5" id="KW-0998">Cell outer membrane</keyword>
<evidence type="ECO:0000256" key="4">
    <source>
        <dbReference type="ARBA" id="ARBA00023136"/>
    </source>
</evidence>
<comment type="similarity">
    <text evidence="2">Belongs to the SusD family.</text>
</comment>
<comment type="subcellular location">
    <subcellularLocation>
        <location evidence="1">Cell outer membrane</location>
    </subcellularLocation>
</comment>
<feature type="domain" description="RagB/SusD" evidence="6">
    <location>
        <begin position="345"/>
        <end position="613"/>
    </location>
</feature>
<sequence length="617" mass="69719">MKKTIIITYIAVLALTLNACKKGFLDSSSPSEYTPDVVYNSTTYASYALMGVYSLLTQDQMYSARLSLNYATNSDIEIVGADANSYKENTNRGLSNYLGTPDNNSIAKEWTLIYKMIERSNLVIDGIKSSPLMSTSDSTIMKGYMGEALTLRALAYFELVKNWGDVPYKAEPSKADLSNVYLPATDRDEIYDHLLADLSVAEKYVPWIKTGTYTSVEMVTKGFVKGLTARIALFRGGYSIRNKPGFPTERGSNWRQYYELANRQCKEIKLRGLHQLNTNYIDVWKKLGRFEQDAAFNENMFEVANGLSRSGEMGYSIGIRFYTNAKYGFGNNANVVNTTAYYFYSFDQKDIRRDNTIAYYTYSNSAADIKEVFQTNPLSYNFAKWDQRFMNDTWSNLNKAAAGKFGYGINWAVMRYSDVLLMLAETENALNSGPTADAKLALKEVRRRAFAEADRPLKVDAYVDALGGELSFFNAIVDERAWEFGGEAVRKFDLIRWNLLTTKIAQQRTEFKKMLTGAAPYQTLPKALFYKYEANNEILDKPAINFYQDKGTVDIPGYTKINWMSGYSATEITSYNERIDLFSSGLNAGAAQNRHLYPIPNSVISDSQGKLKNSYGF</sequence>
<keyword evidence="4" id="KW-0472">Membrane</keyword>
<gene>
    <name evidence="8" type="ORF">EZ444_18920</name>
</gene>
<dbReference type="InterPro" id="IPR012944">
    <property type="entry name" value="SusD_RagB_dom"/>
</dbReference>
<keyword evidence="3" id="KW-0732">Signal</keyword>
<dbReference type="EMBL" id="SJSM01000014">
    <property type="protein sequence ID" value="TCC92475.1"/>
    <property type="molecule type" value="Genomic_DNA"/>
</dbReference>
<evidence type="ECO:0000256" key="5">
    <source>
        <dbReference type="ARBA" id="ARBA00023237"/>
    </source>
</evidence>
<evidence type="ECO:0000256" key="2">
    <source>
        <dbReference type="ARBA" id="ARBA00006275"/>
    </source>
</evidence>
<name>A0A4R0MYV9_9SPHI</name>
<evidence type="ECO:0000313" key="9">
    <source>
        <dbReference type="Proteomes" id="UP000291117"/>
    </source>
</evidence>
<organism evidence="8 9">
    <name type="scientific">Pedobacter hiemivivus</name>
    <dbReference type="NCBI Taxonomy" id="2530454"/>
    <lineage>
        <taxon>Bacteria</taxon>
        <taxon>Pseudomonadati</taxon>
        <taxon>Bacteroidota</taxon>
        <taxon>Sphingobacteriia</taxon>
        <taxon>Sphingobacteriales</taxon>
        <taxon>Sphingobacteriaceae</taxon>
        <taxon>Pedobacter</taxon>
    </lineage>
</organism>
<accession>A0A4R0MYV9</accession>
<protein>
    <submittedName>
        <fullName evidence="8">RagB/SusD family nutrient uptake outer membrane protein</fullName>
    </submittedName>
</protein>
<comment type="caution">
    <text evidence="8">The sequence shown here is derived from an EMBL/GenBank/DDBJ whole genome shotgun (WGS) entry which is preliminary data.</text>
</comment>
<reference evidence="8 9" key="1">
    <citation type="submission" date="2019-02" db="EMBL/GenBank/DDBJ databases">
        <title>Pedobacter sp. RP-3-8 sp. nov., isolated from Arctic soil.</title>
        <authorList>
            <person name="Dahal R.H."/>
        </authorList>
    </citation>
    <scope>NUCLEOTIDE SEQUENCE [LARGE SCALE GENOMIC DNA]</scope>
    <source>
        <strain evidence="8 9">RP-3-8</strain>
    </source>
</reference>
<evidence type="ECO:0000313" key="8">
    <source>
        <dbReference type="EMBL" id="TCC92475.1"/>
    </source>
</evidence>
<dbReference type="InterPro" id="IPR011990">
    <property type="entry name" value="TPR-like_helical_dom_sf"/>
</dbReference>
<evidence type="ECO:0000256" key="3">
    <source>
        <dbReference type="ARBA" id="ARBA00022729"/>
    </source>
</evidence>
<evidence type="ECO:0000256" key="1">
    <source>
        <dbReference type="ARBA" id="ARBA00004442"/>
    </source>
</evidence>
<dbReference type="Proteomes" id="UP000291117">
    <property type="component" value="Unassembled WGS sequence"/>
</dbReference>
<dbReference type="SUPFAM" id="SSF48452">
    <property type="entry name" value="TPR-like"/>
    <property type="match status" value="1"/>
</dbReference>
<dbReference type="InterPro" id="IPR033985">
    <property type="entry name" value="SusD-like_N"/>
</dbReference>
<dbReference type="RefSeq" id="WP_131610711.1">
    <property type="nucleotide sequence ID" value="NZ_SJSM01000014.1"/>
</dbReference>
<proteinExistence type="inferred from homology"/>
<dbReference type="GO" id="GO:0009279">
    <property type="term" value="C:cell outer membrane"/>
    <property type="evidence" value="ECO:0007669"/>
    <property type="project" value="UniProtKB-SubCell"/>
</dbReference>
<dbReference type="Pfam" id="PF14322">
    <property type="entry name" value="SusD-like_3"/>
    <property type="match status" value="1"/>
</dbReference>
<evidence type="ECO:0000259" key="7">
    <source>
        <dbReference type="Pfam" id="PF14322"/>
    </source>
</evidence>
<dbReference type="AlphaFoldDB" id="A0A4R0MYV9"/>
<dbReference type="OrthoDB" id="5694214at2"/>
<dbReference type="Pfam" id="PF07980">
    <property type="entry name" value="SusD_RagB"/>
    <property type="match status" value="1"/>
</dbReference>